<protein>
    <submittedName>
        <fullName evidence="7">Methyl-accepting chemotaxis protein</fullName>
    </submittedName>
</protein>
<dbReference type="SMART" id="SM00283">
    <property type="entry name" value="MA"/>
    <property type="match status" value="1"/>
</dbReference>
<evidence type="ECO:0000313" key="7">
    <source>
        <dbReference type="EMBL" id="MDX8126928.1"/>
    </source>
</evidence>
<reference evidence="7 8" key="1">
    <citation type="submission" date="2023-11" db="EMBL/GenBank/DDBJ databases">
        <authorList>
            <person name="Ouyang M.-Y."/>
        </authorList>
    </citation>
    <scope>NUCLEOTIDE SEQUENCE [LARGE SCALE GENOMIC DNA]</scope>
    <source>
        <strain evidence="7 8">OY6</strain>
    </source>
</reference>
<dbReference type="Proteomes" id="UP001284537">
    <property type="component" value="Unassembled WGS sequence"/>
</dbReference>
<dbReference type="Gene3D" id="1.10.287.950">
    <property type="entry name" value="Methyl-accepting chemotaxis protein"/>
    <property type="match status" value="1"/>
</dbReference>
<keyword evidence="5" id="KW-1133">Transmembrane helix</keyword>
<dbReference type="InterPro" id="IPR004089">
    <property type="entry name" value="MCPsignal_dom"/>
</dbReference>
<feature type="transmembrane region" description="Helical" evidence="5">
    <location>
        <begin position="44"/>
        <end position="64"/>
    </location>
</feature>
<evidence type="ECO:0000256" key="4">
    <source>
        <dbReference type="PROSITE-ProRule" id="PRU00284"/>
    </source>
</evidence>
<dbReference type="EMBL" id="JAXARY010000004">
    <property type="protein sequence ID" value="MDX8126928.1"/>
    <property type="molecule type" value="Genomic_DNA"/>
</dbReference>
<comment type="subcellular location">
    <subcellularLocation>
        <location evidence="1">Membrane</location>
    </subcellularLocation>
</comment>
<evidence type="ECO:0000259" key="6">
    <source>
        <dbReference type="PROSITE" id="PS50111"/>
    </source>
</evidence>
<evidence type="ECO:0000256" key="5">
    <source>
        <dbReference type="SAM" id="Phobius"/>
    </source>
</evidence>
<keyword evidence="5" id="KW-0812">Transmembrane</keyword>
<keyword evidence="5" id="KW-0472">Membrane</keyword>
<gene>
    <name evidence="7" type="ORF">QLH52_06520</name>
</gene>
<keyword evidence="8" id="KW-1185">Reference proteome</keyword>
<organism evidence="7 8">
    <name type="scientific">Methylomonas defluvii</name>
    <dbReference type="NCBI Taxonomy" id="3045149"/>
    <lineage>
        <taxon>Bacteria</taxon>
        <taxon>Pseudomonadati</taxon>
        <taxon>Pseudomonadota</taxon>
        <taxon>Gammaproteobacteria</taxon>
        <taxon>Methylococcales</taxon>
        <taxon>Methylococcaceae</taxon>
        <taxon>Methylomonas</taxon>
    </lineage>
</organism>
<dbReference type="Pfam" id="PF00015">
    <property type="entry name" value="MCPsignal"/>
    <property type="match status" value="1"/>
</dbReference>
<name>A0ABU4UCP2_9GAMM</name>
<comment type="caution">
    <text evidence="7">The sequence shown here is derived from an EMBL/GenBank/DDBJ whole genome shotgun (WGS) entry which is preliminary data.</text>
</comment>
<evidence type="ECO:0000256" key="3">
    <source>
        <dbReference type="ARBA" id="ARBA00029447"/>
    </source>
</evidence>
<dbReference type="PANTHER" id="PTHR32089:SF112">
    <property type="entry name" value="LYSOZYME-LIKE PROTEIN-RELATED"/>
    <property type="match status" value="1"/>
</dbReference>
<evidence type="ECO:0000256" key="1">
    <source>
        <dbReference type="ARBA" id="ARBA00004370"/>
    </source>
</evidence>
<keyword evidence="2 4" id="KW-0807">Transducer</keyword>
<evidence type="ECO:0000313" key="8">
    <source>
        <dbReference type="Proteomes" id="UP001284537"/>
    </source>
</evidence>
<dbReference type="PRINTS" id="PR00260">
    <property type="entry name" value="CHEMTRNSDUCR"/>
</dbReference>
<dbReference type="RefSeq" id="WP_319960984.1">
    <property type="nucleotide sequence ID" value="NZ_JAXARY010000004.1"/>
</dbReference>
<dbReference type="PANTHER" id="PTHR32089">
    <property type="entry name" value="METHYL-ACCEPTING CHEMOTAXIS PROTEIN MCPB"/>
    <property type="match status" value="1"/>
</dbReference>
<evidence type="ECO:0000256" key="2">
    <source>
        <dbReference type="ARBA" id="ARBA00023224"/>
    </source>
</evidence>
<comment type="similarity">
    <text evidence="3">Belongs to the methyl-accepting chemotaxis (MCP) protein family.</text>
</comment>
<feature type="domain" description="Methyl-accepting transducer" evidence="6">
    <location>
        <begin position="127"/>
        <end position="313"/>
    </location>
</feature>
<feature type="transmembrane region" description="Helical" evidence="5">
    <location>
        <begin position="12"/>
        <end position="32"/>
    </location>
</feature>
<dbReference type="SUPFAM" id="SSF58104">
    <property type="entry name" value="Methyl-accepting chemotaxis protein (MCP) signaling domain"/>
    <property type="match status" value="1"/>
</dbReference>
<dbReference type="InterPro" id="IPR004090">
    <property type="entry name" value="Chemotax_Me-accpt_rcpt"/>
</dbReference>
<dbReference type="PROSITE" id="PS50111">
    <property type="entry name" value="CHEMOTAXIS_TRANSDUC_2"/>
    <property type="match status" value="1"/>
</dbReference>
<proteinExistence type="inferred from homology"/>
<accession>A0ABU4UCP2</accession>
<sequence>MNKIAINNNSLSYRNGLFSFMAISTGIAMQNWLLALNIQYTPNLLTTFITFSQDIFIAGFTYFLTKRAFRKRIRALEHHFQTILDTENINLTSRIPVPEKDILESILAGLNGLLDRSDNAIVTIRGSVARLVPMAQELKDTYSAITQKTAMQTEISRSVISAINEVYTSNQLVNQRTDEIIESARSGLARVTENERLVNEMVLSIDHLSSQLANASQQIEALHVSSSQIGKIIEVIKMIADQTNLLALNAAIEAARAGEYGRGFAVVADEVRTLAERTRLSAIEVQQTIERIQQSTSAAVATMVSSQARCRSP</sequence>